<accession>A0A0K2RZ41</accession>
<feature type="binding site" evidence="6">
    <location>
        <position position="107"/>
    </location>
    <ligand>
        <name>FMN</name>
        <dbReference type="ChEBI" id="CHEBI:58210"/>
    </ligand>
</feature>
<dbReference type="Proteomes" id="UP000066203">
    <property type="component" value="Chromosome"/>
</dbReference>
<dbReference type="PANTHER" id="PTHR30011:SF16">
    <property type="entry name" value="C2H2 FINGER DOMAIN TRANSCRIPTION FACTOR (EUROFUNG)-RELATED"/>
    <property type="match status" value="1"/>
</dbReference>
<dbReference type="RefSeq" id="WP_060823995.1">
    <property type="nucleotide sequence ID" value="NZ_AP014938.1"/>
</dbReference>
<dbReference type="AlphaFoldDB" id="A0A0K2RZ41"/>
<keyword evidence="3" id="KW-0560">Oxidoreductase</keyword>
<dbReference type="GO" id="GO:0016705">
    <property type="term" value="F:oxidoreductase activity, acting on paired donors, with incorporation or reduction of molecular oxygen"/>
    <property type="evidence" value="ECO:0007669"/>
    <property type="project" value="InterPro"/>
</dbReference>
<dbReference type="InterPro" id="IPR051260">
    <property type="entry name" value="Diverse_substr_monoxygenases"/>
</dbReference>
<evidence type="ECO:0000256" key="6">
    <source>
        <dbReference type="PIRSR" id="PIRSR000337-1"/>
    </source>
</evidence>
<feature type="binding site" evidence="6">
    <location>
        <position position="61"/>
    </location>
    <ligand>
        <name>FMN</name>
        <dbReference type="ChEBI" id="CHEBI:58210"/>
    </ligand>
</feature>
<evidence type="ECO:0000313" key="8">
    <source>
        <dbReference type="EMBL" id="BAS19847.1"/>
    </source>
</evidence>
<dbReference type="Pfam" id="PF00296">
    <property type="entry name" value="Bac_luciferase"/>
    <property type="match status" value="1"/>
</dbReference>
<dbReference type="SUPFAM" id="SSF51679">
    <property type="entry name" value="Bacterial luciferase-like"/>
    <property type="match status" value="1"/>
</dbReference>
<feature type="binding site" evidence="6">
    <location>
        <position position="233"/>
    </location>
    <ligand>
        <name>FMN</name>
        <dbReference type="ChEBI" id="CHEBI:58210"/>
    </ligand>
</feature>
<dbReference type="EMBL" id="AP014938">
    <property type="protein sequence ID" value="BAS19847.1"/>
    <property type="molecule type" value="Genomic_DNA"/>
</dbReference>
<keyword evidence="2 6" id="KW-0288">FMN</keyword>
<evidence type="ECO:0000259" key="7">
    <source>
        <dbReference type="Pfam" id="PF00296"/>
    </source>
</evidence>
<feature type="binding site" evidence="6">
    <location>
        <position position="157"/>
    </location>
    <ligand>
        <name>FMN</name>
        <dbReference type="ChEBI" id="CHEBI:58210"/>
    </ligand>
</feature>
<name>A0A0K2RZ41_9MICC</name>
<dbReference type="InterPro" id="IPR036661">
    <property type="entry name" value="Luciferase-like_sf"/>
</dbReference>
<evidence type="ECO:0000256" key="3">
    <source>
        <dbReference type="ARBA" id="ARBA00023002"/>
    </source>
</evidence>
<dbReference type="Gene3D" id="3.20.20.30">
    <property type="entry name" value="Luciferase-like domain"/>
    <property type="match status" value="1"/>
</dbReference>
<proteinExistence type="inferred from homology"/>
<comment type="similarity">
    <text evidence="5">Belongs to the NtaA/SnaA/DszA monooxygenase family.</text>
</comment>
<organism evidence="8">
    <name type="scientific">Rothia mucilaginosa</name>
    <dbReference type="NCBI Taxonomy" id="43675"/>
    <lineage>
        <taxon>Bacteria</taxon>
        <taxon>Bacillati</taxon>
        <taxon>Actinomycetota</taxon>
        <taxon>Actinomycetes</taxon>
        <taxon>Micrococcales</taxon>
        <taxon>Micrococcaceae</taxon>
        <taxon>Rothia</taxon>
    </lineage>
</organism>
<dbReference type="FunFam" id="3.20.20.30:FF:000008">
    <property type="entry name" value="Xenobiotic compound monooxygenase A subunit"/>
    <property type="match status" value="1"/>
</dbReference>
<evidence type="ECO:0000313" key="9">
    <source>
        <dbReference type="Proteomes" id="UP000066203"/>
    </source>
</evidence>
<dbReference type="GO" id="GO:0004497">
    <property type="term" value="F:monooxygenase activity"/>
    <property type="evidence" value="ECO:0007669"/>
    <property type="project" value="UniProtKB-KW"/>
</dbReference>
<feature type="domain" description="Luciferase-like" evidence="7">
    <location>
        <begin position="23"/>
        <end position="391"/>
    </location>
</feature>
<dbReference type="CDD" id="cd01095">
    <property type="entry name" value="Nitrilotriacetate_monoxgenase"/>
    <property type="match status" value="1"/>
</dbReference>
<feature type="binding site" evidence="6">
    <location>
        <position position="161"/>
    </location>
    <ligand>
        <name>FMN</name>
        <dbReference type="ChEBI" id="CHEBI:58210"/>
    </ligand>
</feature>
<dbReference type="PANTHER" id="PTHR30011">
    <property type="entry name" value="ALKANESULFONATE MONOOXYGENASE-RELATED"/>
    <property type="match status" value="1"/>
</dbReference>
<gene>
    <name evidence="8" type="ORF">RM6536_0600</name>
</gene>
<evidence type="ECO:0000256" key="2">
    <source>
        <dbReference type="ARBA" id="ARBA00022643"/>
    </source>
</evidence>
<sequence length="475" mass="52748">MAEQKKRIVVNAFEMTCIGHQSFDLWRHPRSRATEYNTIKYWTDLAKTLERGLFDAVFIADVVGIYDVYKNSAAPAIEGAAQVPVNDPATQISAMAAVTEHLGFGVTAAATFEQPYTLARRYASLDHLTEGRVGFNVVTSYLPSAAENQGLPTQIPHDERYDIADEFLDVCYKLWEGSWEDGAVIKDRERGIYADPSKVHPIGHKGKYFSVPGISLTEPSPQRTPVIFQAGASSRGQKFSGKHAEAVFISALRPDLTRVVTDRIRAAAEEQGRSRDDVKILAMLSVIVDETEEKAKAKYEEYKKYINLESAQAIIGGWSGVDLSQFDEDEILNYVQTESIQSFLTPFTLQAKDKKWTRKAIAEHTTIGGMGEVIVGDPIQVADELERWIDEGGLDGINLAYHVSPGSFEDFIEYVVPELQKRGRYRTEYEGNTLRENIFGKGHTKVADSHPAAKYRGAYVGKPSAADTPARAIAE</sequence>
<dbReference type="InterPro" id="IPR016215">
    <property type="entry name" value="NTA_MOA"/>
</dbReference>
<evidence type="ECO:0000256" key="1">
    <source>
        <dbReference type="ARBA" id="ARBA00022630"/>
    </source>
</evidence>
<keyword evidence="4" id="KW-0503">Monooxygenase</keyword>
<evidence type="ECO:0000256" key="4">
    <source>
        <dbReference type="ARBA" id="ARBA00023033"/>
    </source>
</evidence>
<protein>
    <submittedName>
        <fullName evidence="8">Coenzyme F420-dependent N5,N10-methylene tetrahydromethanopterin reductase</fullName>
    </submittedName>
</protein>
<dbReference type="NCBIfam" id="TIGR03860">
    <property type="entry name" value="FMN_nitrolo"/>
    <property type="match status" value="1"/>
</dbReference>
<dbReference type="PIRSF" id="PIRSF000337">
    <property type="entry name" value="NTA_MOA"/>
    <property type="match status" value="1"/>
</dbReference>
<evidence type="ECO:0000256" key="5">
    <source>
        <dbReference type="ARBA" id="ARBA00033748"/>
    </source>
</evidence>
<dbReference type="PATRIC" id="fig|43675.28.peg.608"/>
<keyword evidence="1 6" id="KW-0285">Flavoprotein</keyword>
<dbReference type="InterPro" id="IPR011251">
    <property type="entry name" value="Luciferase-like_dom"/>
</dbReference>
<reference evidence="9" key="1">
    <citation type="submission" date="2015-08" db="EMBL/GenBank/DDBJ databases">
        <title>Complete genome sequence of Rothia mucilaginosa strain NUM-Rm6536.</title>
        <authorList>
            <person name="Nambu T."/>
        </authorList>
    </citation>
    <scope>NUCLEOTIDE SEQUENCE [LARGE SCALE GENOMIC DNA]</scope>
    <source>
        <strain evidence="9">NUM-Rm6536</strain>
    </source>
</reference>